<gene>
    <name evidence="4" type="ORF">FCL40_09445</name>
</gene>
<dbReference type="Gene3D" id="2.40.160.20">
    <property type="match status" value="1"/>
</dbReference>
<dbReference type="Proteomes" id="UP000305674">
    <property type="component" value="Unassembled WGS sequence"/>
</dbReference>
<dbReference type="AlphaFoldDB" id="A0A4U1BE12"/>
<feature type="signal peptide" evidence="2">
    <location>
        <begin position="1"/>
        <end position="30"/>
    </location>
</feature>
<evidence type="ECO:0000256" key="2">
    <source>
        <dbReference type="SAM" id="SignalP"/>
    </source>
</evidence>
<accession>A0A4U1BE12</accession>
<protein>
    <submittedName>
        <fullName evidence="4">Porin family protein</fullName>
    </submittedName>
</protein>
<reference evidence="4 5" key="1">
    <citation type="submission" date="2019-04" db="EMBL/GenBank/DDBJ databases">
        <authorList>
            <person name="Hwang J.C."/>
        </authorList>
    </citation>
    <scope>NUCLEOTIDE SEQUENCE [LARGE SCALE GENOMIC DNA]</scope>
    <source>
        <strain evidence="4 5">IMCC35001</strain>
    </source>
</reference>
<keyword evidence="1 2" id="KW-0732">Signal</keyword>
<sequence length="189" mass="20728">MSTRMKRTKPLTKHLTLCALLSGVAFTAQSEVAPDLKHTVSYGLGLSDFDLKGVSSDTGFVHNITYEYRLFDNLSVGVEYVKALSMELNTLASLGMDDFEVSYDSAFAKVKPIYVLSDHHQLYLDLGYGRFKADVTSGGFSGNKSGSALVAAAGYRYLLGDFSLGVKYQWLDLDGADAKNLMVDLGYRF</sequence>
<evidence type="ECO:0000259" key="3">
    <source>
        <dbReference type="Pfam" id="PF13505"/>
    </source>
</evidence>
<dbReference type="Pfam" id="PF13505">
    <property type="entry name" value="OMP_b-brl"/>
    <property type="match status" value="1"/>
</dbReference>
<evidence type="ECO:0000256" key="1">
    <source>
        <dbReference type="ARBA" id="ARBA00022729"/>
    </source>
</evidence>
<dbReference type="SUPFAM" id="SSF56925">
    <property type="entry name" value="OMPA-like"/>
    <property type="match status" value="1"/>
</dbReference>
<dbReference type="EMBL" id="SWCI01000005">
    <property type="protein sequence ID" value="TKB48857.1"/>
    <property type="molecule type" value="Genomic_DNA"/>
</dbReference>
<keyword evidence="5" id="KW-1185">Reference proteome</keyword>
<evidence type="ECO:0000313" key="5">
    <source>
        <dbReference type="Proteomes" id="UP000305674"/>
    </source>
</evidence>
<evidence type="ECO:0000313" key="4">
    <source>
        <dbReference type="EMBL" id="TKB48857.1"/>
    </source>
</evidence>
<feature type="chain" id="PRO_5020665916" evidence="2">
    <location>
        <begin position="31"/>
        <end position="189"/>
    </location>
</feature>
<feature type="domain" description="Outer membrane protein beta-barrel" evidence="3">
    <location>
        <begin position="17"/>
        <end position="189"/>
    </location>
</feature>
<organism evidence="4 5">
    <name type="scientific">Ferrimonas sediminicola</name>
    <dbReference type="NCBI Taxonomy" id="2569538"/>
    <lineage>
        <taxon>Bacteria</taxon>
        <taxon>Pseudomonadati</taxon>
        <taxon>Pseudomonadota</taxon>
        <taxon>Gammaproteobacteria</taxon>
        <taxon>Alteromonadales</taxon>
        <taxon>Ferrimonadaceae</taxon>
        <taxon>Ferrimonas</taxon>
    </lineage>
</organism>
<proteinExistence type="predicted"/>
<name>A0A4U1BE12_9GAMM</name>
<dbReference type="InterPro" id="IPR011250">
    <property type="entry name" value="OMP/PagP_B-barrel"/>
</dbReference>
<dbReference type="InterPro" id="IPR027385">
    <property type="entry name" value="Beta-barrel_OMP"/>
</dbReference>
<comment type="caution">
    <text evidence="4">The sequence shown here is derived from an EMBL/GenBank/DDBJ whole genome shotgun (WGS) entry which is preliminary data.</text>
</comment>